<keyword evidence="6 7" id="KW-0472">Membrane</keyword>
<feature type="transmembrane region" description="Helical" evidence="7">
    <location>
        <begin position="7"/>
        <end position="28"/>
    </location>
</feature>
<dbReference type="STRING" id="1221500.ABE65_016945"/>
<keyword evidence="2" id="KW-0813">Transport</keyword>
<dbReference type="AlphaFoldDB" id="A0A160IR76"/>
<evidence type="ECO:0000256" key="5">
    <source>
        <dbReference type="ARBA" id="ARBA00022989"/>
    </source>
</evidence>
<keyword evidence="10" id="KW-1185">Reference proteome</keyword>
<evidence type="ECO:0000256" key="2">
    <source>
        <dbReference type="ARBA" id="ARBA00022448"/>
    </source>
</evidence>
<dbReference type="InterPro" id="IPR000515">
    <property type="entry name" value="MetI-like"/>
</dbReference>
<dbReference type="SUPFAM" id="SSF161098">
    <property type="entry name" value="MetI-like"/>
    <property type="match status" value="1"/>
</dbReference>
<dbReference type="Proteomes" id="UP000076623">
    <property type="component" value="Chromosome"/>
</dbReference>
<organism evidence="9 10">
    <name type="scientific">Fictibacillus phosphorivorans</name>
    <dbReference type="NCBI Taxonomy" id="1221500"/>
    <lineage>
        <taxon>Bacteria</taxon>
        <taxon>Bacillati</taxon>
        <taxon>Bacillota</taxon>
        <taxon>Bacilli</taxon>
        <taxon>Bacillales</taxon>
        <taxon>Fictibacillaceae</taxon>
        <taxon>Fictibacillus</taxon>
    </lineage>
</organism>
<feature type="transmembrane region" description="Helical" evidence="7">
    <location>
        <begin position="220"/>
        <end position="240"/>
    </location>
</feature>
<feature type="transmembrane region" description="Helical" evidence="7">
    <location>
        <begin position="252"/>
        <end position="278"/>
    </location>
</feature>
<sequence length="285" mass="33264">MKIMKKLLMQLILTIVSIILISGLPELIMNKDVSMYFNKIKAVSMDILQLNQMTYFNQGRPRLFLEDIWSPYLYSLTILFGALLIAFCIAQLLTWVTLMLPMFIRRAIKNLLTFLESLPDLLVFALVQMGIVFIYKKTGVLVSNVASMGAEERIYIVPIVCLMILPFVYFYKMMILLSEEELSKQYVEMSLAKGMRRIYVLVVHVTRNTSEGIFHFSKSVLWFMISNLLLVEIIFNIHGITHYMYSDFRPEMLAACLILLVIPFFLLYAFFEWVILYFTKRGELT</sequence>
<proteinExistence type="predicted"/>
<feature type="transmembrane region" description="Helical" evidence="7">
    <location>
        <begin position="112"/>
        <end position="134"/>
    </location>
</feature>
<keyword evidence="4 7" id="KW-0812">Transmembrane</keyword>
<evidence type="ECO:0000256" key="7">
    <source>
        <dbReference type="SAM" id="Phobius"/>
    </source>
</evidence>
<protein>
    <recommendedName>
        <fullName evidence="8">ABC transmembrane type-1 domain-containing protein</fullName>
    </recommendedName>
</protein>
<evidence type="ECO:0000256" key="3">
    <source>
        <dbReference type="ARBA" id="ARBA00022475"/>
    </source>
</evidence>
<feature type="domain" description="ABC transmembrane type-1" evidence="8">
    <location>
        <begin position="102"/>
        <end position="281"/>
    </location>
</feature>
<comment type="subcellular location">
    <subcellularLocation>
        <location evidence="1">Cell membrane</location>
        <topology evidence="1">Multi-pass membrane protein</topology>
    </subcellularLocation>
</comment>
<keyword evidence="3" id="KW-1003">Cell membrane</keyword>
<dbReference type="Pfam" id="PF00528">
    <property type="entry name" value="BPD_transp_1"/>
    <property type="match status" value="1"/>
</dbReference>
<evidence type="ECO:0000256" key="6">
    <source>
        <dbReference type="ARBA" id="ARBA00023136"/>
    </source>
</evidence>
<dbReference type="EMBL" id="CP015378">
    <property type="protein sequence ID" value="ANC78392.1"/>
    <property type="molecule type" value="Genomic_DNA"/>
</dbReference>
<evidence type="ECO:0000313" key="9">
    <source>
        <dbReference type="EMBL" id="ANC78392.1"/>
    </source>
</evidence>
<name>A0A160IR76_9BACL</name>
<evidence type="ECO:0000313" key="10">
    <source>
        <dbReference type="Proteomes" id="UP000076623"/>
    </source>
</evidence>
<evidence type="ECO:0000256" key="4">
    <source>
        <dbReference type="ARBA" id="ARBA00022692"/>
    </source>
</evidence>
<reference evidence="9 10" key="1">
    <citation type="submission" date="2016-04" db="EMBL/GenBank/DDBJ databases">
        <title>Complete genome sequence of Fictibacillus phosphorivorans G25-29, a strain toxic to nematodes.</title>
        <authorList>
            <person name="Zheng Z."/>
        </authorList>
    </citation>
    <scope>NUCLEOTIDE SEQUENCE [LARGE SCALE GENOMIC DNA]</scope>
    <source>
        <strain evidence="9 10">G25-29</strain>
    </source>
</reference>
<evidence type="ECO:0000256" key="1">
    <source>
        <dbReference type="ARBA" id="ARBA00004651"/>
    </source>
</evidence>
<dbReference type="Gene3D" id="1.10.3720.10">
    <property type="entry name" value="MetI-like"/>
    <property type="match status" value="1"/>
</dbReference>
<dbReference type="PANTHER" id="PTHR30465">
    <property type="entry name" value="INNER MEMBRANE ABC TRANSPORTER"/>
    <property type="match status" value="1"/>
</dbReference>
<feature type="transmembrane region" description="Helical" evidence="7">
    <location>
        <begin position="72"/>
        <end position="100"/>
    </location>
</feature>
<dbReference type="KEGG" id="fpn:ABE65_016945"/>
<dbReference type="PANTHER" id="PTHR30465:SF44">
    <property type="entry name" value="ABC-TYPE DIPEPTIDE_OLIGOPEPTIDE TRANSPORT SYSTEM, PERMEASE COMPONENT"/>
    <property type="match status" value="1"/>
</dbReference>
<accession>A0A160IR76</accession>
<feature type="transmembrane region" description="Helical" evidence="7">
    <location>
        <begin position="154"/>
        <end position="171"/>
    </location>
</feature>
<keyword evidence="5 7" id="KW-1133">Transmembrane helix</keyword>
<gene>
    <name evidence="9" type="ORF">ABE65_016945</name>
</gene>
<dbReference type="RefSeq" id="WP_066397462.1">
    <property type="nucleotide sequence ID" value="NZ_CP015378.1"/>
</dbReference>
<dbReference type="InterPro" id="IPR035906">
    <property type="entry name" value="MetI-like_sf"/>
</dbReference>
<evidence type="ECO:0000259" key="8">
    <source>
        <dbReference type="Pfam" id="PF00528"/>
    </source>
</evidence>
<dbReference type="GO" id="GO:0005886">
    <property type="term" value="C:plasma membrane"/>
    <property type="evidence" value="ECO:0007669"/>
    <property type="project" value="UniProtKB-SubCell"/>
</dbReference>
<dbReference type="GO" id="GO:0055085">
    <property type="term" value="P:transmembrane transport"/>
    <property type="evidence" value="ECO:0007669"/>
    <property type="project" value="InterPro"/>
</dbReference>